<evidence type="ECO:0000313" key="9">
    <source>
        <dbReference type="EMBL" id="GIY63010.1"/>
    </source>
</evidence>
<dbReference type="InterPro" id="IPR014001">
    <property type="entry name" value="Helicase_ATP-bd"/>
</dbReference>
<comment type="similarity">
    <text evidence="6">Belongs to the DExH box helicase family.</text>
</comment>
<dbReference type="Gene3D" id="3.30.160.20">
    <property type="match status" value="2"/>
</dbReference>
<keyword evidence="2" id="KW-0378">Hydrolase</keyword>
<dbReference type="Pfam" id="PF00271">
    <property type="entry name" value="Helicase_C"/>
    <property type="match status" value="1"/>
</dbReference>
<dbReference type="PROSITE" id="PS51192">
    <property type="entry name" value="HELICASE_ATP_BIND_1"/>
    <property type="match status" value="1"/>
</dbReference>
<dbReference type="PANTHER" id="PTHR18934">
    <property type="entry name" value="ATP-DEPENDENT RNA HELICASE"/>
    <property type="match status" value="1"/>
</dbReference>
<dbReference type="Proteomes" id="UP001054837">
    <property type="component" value="Unassembled WGS sequence"/>
</dbReference>
<evidence type="ECO:0000256" key="6">
    <source>
        <dbReference type="ARBA" id="ARBA00060772"/>
    </source>
</evidence>
<dbReference type="SMART" id="SM00847">
    <property type="entry name" value="HA2"/>
    <property type="match status" value="1"/>
</dbReference>
<proteinExistence type="inferred from homology"/>
<evidence type="ECO:0000259" key="8">
    <source>
        <dbReference type="PROSITE" id="PS51194"/>
    </source>
</evidence>
<evidence type="ECO:0000259" key="7">
    <source>
        <dbReference type="PROSITE" id="PS51192"/>
    </source>
</evidence>
<organism evidence="9 10">
    <name type="scientific">Caerostris darwini</name>
    <dbReference type="NCBI Taxonomy" id="1538125"/>
    <lineage>
        <taxon>Eukaryota</taxon>
        <taxon>Metazoa</taxon>
        <taxon>Ecdysozoa</taxon>
        <taxon>Arthropoda</taxon>
        <taxon>Chelicerata</taxon>
        <taxon>Arachnida</taxon>
        <taxon>Araneae</taxon>
        <taxon>Araneomorphae</taxon>
        <taxon>Entelegynae</taxon>
        <taxon>Araneoidea</taxon>
        <taxon>Araneidae</taxon>
        <taxon>Caerostris</taxon>
    </lineage>
</organism>
<dbReference type="Gene3D" id="1.20.120.1080">
    <property type="match status" value="1"/>
</dbReference>
<dbReference type="InterPro" id="IPR002464">
    <property type="entry name" value="DNA/RNA_helicase_DEAH_CS"/>
</dbReference>
<comment type="caution">
    <text evidence="9">The sequence shown here is derived from an EMBL/GenBank/DDBJ whole genome shotgun (WGS) entry which is preliminary data.</text>
</comment>
<dbReference type="Pfam" id="PF00270">
    <property type="entry name" value="DEAD"/>
    <property type="match status" value="1"/>
</dbReference>
<keyword evidence="1" id="KW-0547">Nucleotide-binding</keyword>
<dbReference type="Pfam" id="PF21010">
    <property type="entry name" value="HA2_C"/>
    <property type="match status" value="1"/>
</dbReference>
<dbReference type="EMBL" id="BPLQ01012149">
    <property type="protein sequence ID" value="GIY63010.1"/>
    <property type="molecule type" value="Genomic_DNA"/>
</dbReference>
<keyword evidence="4" id="KW-0067">ATP-binding</keyword>
<gene>
    <name evidence="9" type="primary">DHX30</name>
    <name evidence="9" type="ORF">CDAR_34351</name>
</gene>
<name>A0AAV4UYE8_9ARAC</name>
<dbReference type="PROSITE" id="PS00690">
    <property type="entry name" value="DEAH_ATP_HELICASE"/>
    <property type="match status" value="1"/>
</dbReference>
<keyword evidence="3 9" id="KW-0347">Helicase</keyword>
<feature type="domain" description="Helicase C-terminal" evidence="8">
    <location>
        <begin position="565"/>
        <end position="734"/>
    </location>
</feature>
<dbReference type="CDD" id="cd17917">
    <property type="entry name" value="DEXHc_RHA-like"/>
    <property type="match status" value="1"/>
</dbReference>
<dbReference type="GO" id="GO:0016787">
    <property type="term" value="F:hydrolase activity"/>
    <property type="evidence" value="ECO:0007669"/>
    <property type="project" value="UniProtKB-KW"/>
</dbReference>
<accession>A0AAV4UYE8</accession>
<dbReference type="GO" id="GO:0005634">
    <property type="term" value="C:nucleus"/>
    <property type="evidence" value="ECO:0007669"/>
    <property type="project" value="TreeGrafter"/>
</dbReference>
<dbReference type="GO" id="GO:0003678">
    <property type="term" value="F:DNA helicase activity"/>
    <property type="evidence" value="ECO:0007669"/>
    <property type="project" value="TreeGrafter"/>
</dbReference>
<evidence type="ECO:0000256" key="1">
    <source>
        <dbReference type="ARBA" id="ARBA00022741"/>
    </source>
</evidence>
<dbReference type="InterPro" id="IPR011545">
    <property type="entry name" value="DEAD/DEAH_box_helicase_dom"/>
</dbReference>
<sequence>MQARHKTCGRKLFLFSNRLMTNASSAPHIADGTKQLLEEFPQPKQTLWKLINEAYSVHNDPHIKPVVTTGQIDCDEKNQKLWKVSIYMKWPQKFCVSGISSKKTEAENLSFLHACQKMKEYGLLDKDNKPLIPDKTNFTEKFLKSSKCDLLNLFHIIWLKQGQKNDILPKFENTNVVGIFGKNSFWECQLQLMYPEKKIFKSSATRLKDAESIAAAKALFWLRDISFINNKNRLIQYSSQDETKLLNYHLAPYSICIPPLLQDKMTSMLHKLQEQVKEKDLSEVLPVNDDIDPKLNELPVRNIITEEIYHELSEAESILRSRQMFEKFVSYFESSEPSILKMKNARISLPIADKRADIVRLIDENQVVILSGETGCGKTTQVPQYILDHYIEKNKGANCNIVVTQPRRISAISIAERVANERGEKVGETVGHHVRLNKKLPKQNGAILYCSTGMLLRKLCSNPNLLGISHVIVDEVHERNIQIDFLLILLKRLLESNKNIKILIMSASFNTSIFSQYFNNCPTLHVPGIIYPVKEYYLEDLHKDIPGINEFGKNGPSLNVELVANVINYVHRSQKSGSILCFLPGWHDILSVQNKLLEICKDPSELKICCAHSRLPHEEQKNIFEHPPDGVRKVILATNIAETSITIDDVVYVVNSGLHKGTSFDGTQGIASLGTQWITKANVRQRRGRAGRVQYGVCYNIFTRNILQYMDDYPLPELLRTPLESVILDCKLYCPDSKAEDFLSTALQPPSRSSLQIGINELQMLEILDETENLTELGKIIVNFATHPRLSVALVYASFLGCLDPVLTICAILTLGKEPFVNTLEEKSTLKTIKQGYDNYLYSDHLALSKIFDTWHKLHKTSETEEFIKNNLLDEQSLHLIKDLKALFAESLFTAGIIEQKDAFSDPENKCNVNSSHPMSIFAALSVAFYPNVMKVIQGEISKGKLNKEAIVYSLVKGQRGYIQKESVASNECELPSPWLSYFVALQSEARRLMMTSAVSPIPGICLLLFGGQKLTIVDYEPSLDSSSKNVVLMLDGYKRLTFSCTKEEAELLLLWRNYLKKIVLSYIQTLKGQNYNQNGITSLYNKDFFPILKEIISTPQVPFTKGQFYKFVDNKLIAEEI</sequence>
<evidence type="ECO:0000256" key="4">
    <source>
        <dbReference type="ARBA" id="ARBA00022840"/>
    </source>
</evidence>
<dbReference type="InterPro" id="IPR027417">
    <property type="entry name" value="P-loop_NTPase"/>
</dbReference>
<protein>
    <submittedName>
        <fullName evidence="9">ATP-dependent RNA helicase DHX30</fullName>
    </submittedName>
</protein>
<keyword evidence="10" id="KW-1185">Reference proteome</keyword>
<dbReference type="CDD" id="cd18791">
    <property type="entry name" value="SF2_C_RHA"/>
    <property type="match status" value="1"/>
</dbReference>
<dbReference type="GO" id="GO:0002151">
    <property type="term" value="F:G-quadruplex RNA binding"/>
    <property type="evidence" value="ECO:0007669"/>
    <property type="project" value="TreeGrafter"/>
</dbReference>
<keyword evidence="5" id="KW-0694">RNA-binding</keyword>
<evidence type="ECO:0000313" key="10">
    <source>
        <dbReference type="Proteomes" id="UP001054837"/>
    </source>
</evidence>
<dbReference type="FunFam" id="3.40.50.300:FF:000526">
    <property type="entry name" value="DExH-box ATP-dependent RNA helicase DExH3"/>
    <property type="match status" value="1"/>
</dbReference>
<dbReference type="AlphaFoldDB" id="A0AAV4UYE8"/>
<dbReference type="InterPro" id="IPR007502">
    <property type="entry name" value="Helicase-assoc_dom"/>
</dbReference>
<dbReference type="SMART" id="SM00490">
    <property type="entry name" value="HELICc"/>
    <property type="match status" value="1"/>
</dbReference>
<dbReference type="PANTHER" id="PTHR18934:SF257">
    <property type="entry name" value="ATP-DEPENDENT RNA HELICASE DHX30"/>
    <property type="match status" value="1"/>
</dbReference>
<dbReference type="GO" id="GO:0003724">
    <property type="term" value="F:RNA helicase activity"/>
    <property type="evidence" value="ECO:0007669"/>
    <property type="project" value="TreeGrafter"/>
</dbReference>
<dbReference type="GO" id="GO:0005524">
    <property type="term" value="F:ATP binding"/>
    <property type="evidence" value="ECO:0007669"/>
    <property type="project" value="UniProtKB-KW"/>
</dbReference>
<evidence type="ECO:0000256" key="2">
    <source>
        <dbReference type="ARBA" id="ARBA00022801"/>
    </source>
</evidence>
<dbReference type="SUPFAM" id="SSF52540">
    <property type="entry name" value="P-loop containing nucleoside triphosphate hydrolases"/>
    <property type="match status" value="1"/>
</dbReference>
<dbReference type="InterPro" id="IPR001650">
    <property type="entry name" value="Helicase_C-like"/>
</dbReference>
<dbReference type="PROSITE" id="PS51194">
    <property type="entry name" value="HELICASE_CTER"/>
    <property type="match status" value="1"/>
</dbReference>
<evidence type="ECO:0000256" key="5">
    <source>
        <dbReference type="ARBA" id="ARBA00022884"/>
    </source>
</evidence>
<evidence type="ECO:0000256" key="3">
    <source>
        <dbReference type="ARBA" id="ARBA00022806"/>
    </source>
</evidence>
<reference evidence="9 10" key="1">
    <citation type="submission" date="2021-06" db="EMBL/GenBank/DDBJ databases">
        <title>Caerostris darwini draft genome.</title>
        <authorList>
            <person name="Kono N."/>
            <person name="Arakawa K."/>
        </authorList>
    </citation>
    <scope>NUCLEOTIDE SEQUENCE [LARGE SCALE GENOMIC DNA]</scope>
</reference>
<dbReference type="GO" id="GO:0005737">
    <property type="term" value="C:cytoplasm"/>
    <property type="evidence" value="ECO:0007669"/>
    <property type="project" value="TreeGrafter"/>
</dbReference>
<dbReference type="SMART" id="SM00487">
    <property type="entry name" value="DEXDc"/>
    <property type="match status" value="1"/>
</dbReference>
<feature type="domain" description="Helicase ATP-binding" evidence="7">
    <location>
        <begin position="359"/>
        <end position="527"/>
    </location>
</feature>
<dbReference type="Gene3D" id="3.40.50.300">
    <property type="entry name" value="P-loop containing nucleotide triphosphate hydrolases"/>
    <property type="match status" value="2"/>
</dbReference>